<accession>W7YB87</accession>
<protein>
    <submittedName>
        <fullName evidence="4">Uncharacterized protein</fullName>
    </submittedName>
</protein>
<keyword evidence="3" id="KW-1133">Transmembrane helix</keyword>
<feature type="region of interest" description="Disordered" evidence="2">
    <location>
        <begin position="205"/>
        <end position="225"/>
    </location>
</feature>
<evidence type="ECO:0000256" key="3">
    <source>
        <dbReference type="SAM" id="Phobius"/>
    </source>
</evidence>
<feature type="transmembrane region" description="Helical" evidence="3">
    <location>
        <begin position="44"/>
        <end position="65"/>
    </location>
</feature>
<keyword evidence="3" id="KW-0472">Membrane</keyword>
<dbReference type="AlphaFoldDB" id="W7YB87"/>
<feature type="coiled-coil region" evidence="1">
    <location>
        <begin position="70"/>
        <end position="118"/>
    </location>
</feature>
<dbReference type="RefSeq" id="WP_027472676.1">
    <property type="nucleotide sequence ID" value="NZ_BAMD01000002.1"/>
</dbReference>
<dbReference type="OrthoDB" id="1119072at2"/>
<dbReference type="Proteomes" id="UP000019402">
    <property type="component" value="Unassembled WGS sequence"/>
</dbReference>
<feature type="coiled-coil region" evidence="1">
    <location>
        <begin position="3"/>
        <end position="37"/>
    </location>
</feature>
<keyword evidence="5" id="KW-1185">Reference proteome</keyword>
<gene>
    <name evidence="4" type="ORF">JCM21142_270</name>
</gene>
<proteinExistence type="predicted"/>
<evidence type="ECO:0000313" key="5">
    <source>
        <dbReference type="Proteomes" id="UP000019402"/>
    </source>
</evidence>
<reference evidence="4 5" key="1">
    <citation type="journal article" date="2014" name="Genome Announc.">
        <title>Draft Genome Sequence of Cytophaga fermentans JCM 21142T, a Facultative Anaerobe Isolated from Marine Mud.</title>
        <authorList>
            <person name="Starns D."/>
            <person name="Oshima K."/>
            <person name="Suda W."/>
            <person name="Iino T."/>
            <person name="Yuki M."/>
            <person name="Inoue J."/>
            <person name="Kitamura K."/>
            <person name="Iida T."/>
            <person name="Darby A."/>
            <person name="Hattori M."/>
            <person name="Ohkuma M."/>
        </authorList>
    </citation>
    <scope>NUCLEOTIDE SEQUENCE [LARGE SCALE GENOMIC DNA]</scope>
    <source>
        <strain evidence="4 5">JCM 21142</strain>
    </source>
</reference>
<dbReference type="STRING" id="869213.GCA_000517085_03228"/>
<evidence type="ECO:0000256" key="1">
    <source>
        <dbReference type="SAM" id="Coils"/>
    </source>
</evidence>
<sequence>MTAQELEFENKKDKLRLEAVDKEIQRLRKMSRKQSAKITNLRKALYFQAFFFVSLLGVFLLRGMISFSGNTSSKQEIASLTEKYEELTSKQNSLHTTLALYKDSLNKITNLNKEKRNESGYKYRIQIGAFKEIDLNDYSANLVAINQETYDSIYQYTLGIFEDYEKALVFWHNIKKMGFADSFIMATKDGRRIPLEHLPENIRKENKSISAKHKETRSASQVAQF</sequence>
<dbReference type="EMBL" id="BAMD01000002">
    <property type="protein sequence ID" value="GAF01656.1"/>
    <property type="molecule type" value="Genomic_DNA"/>
</dbReference>
<keyword evidence="1" id="KW-0175">Coiled coil</keyword>
<evidence type="ECO:0000313" key="4">
    <source>
        <dbReference type="EMBL" id="GAF01656.1"/>
    </source>
</evidence>
<keyword evidence="3" id="KW-0812">Transmembrane</keyword>
<organism evidence="4 5">
    <name type="scientific">Saccharicrinis fermentans DSM 9555 = JCM 21142</name>
    <dbReference type="NCBI Taxonomy" id="869213"/>
    <lineage>
        <taxon>Bacteria</taxon>
        <taxon>Pseudomonadati</taxon>
        <taxon>Bacteroidota</taxon>
        <taxon>Bacteroidia</taxon>
        <taxon>Marinilabiliales</taxon>
        <taxon>Marinilabiliaceae</taxon>
        <taxon>Saccharicrinis</taxon>
    </lineage>
</organism>
<name>W7YB87_9BACT</name>
<feature type="compositionally biased region" description="Basic and acidic residues" evidence="2">
    <location>
        <begin position="205"/>
        <end position="217"/>
    </location>
</feature>
<comment type="caution">
    <text evidence="4">The sequence shown here is derived from an EMBL/GenBank/DDBJ whole genome shotgun (WGS) entry which is preliminary data.</text>
</comment>
<evidence type="ECO:0000256" key="2">
    <source>
        <dbReference type="SAM" id="MobiDB-lite"/>
    </source>
</evidence>